<dbReference type="AlphaFoldDB" id="A0A7Y1ABM5"/>
<evidence type="ECO:0000259" key="1">
    <source>
        <dbReference type="Pfam" id="PF01610"/>
    </source>
</evidence>
<comment type="caution">
    <text evidence="2">The sequence shown here is derived from an EMBL/GenBank/DDBJ whole genome shotgun (WGS) entry which is preliminary data.</text>
</comment>
<name>A0A7Y1ABM5_PSEVE</name>
<dbReference type="RefSeq" id="WP_169886142.1">
    <property type="nucleotide sequence ID" value="NZ_JAAQWG010000069.1"/>
</dbReference>
<dbReference type="InterPro" id="IPR002560">
    <property type="entry name" value="Transposase_DDE"/>
</dbReference>
<feature type="non-terminal residue" evidence="2">
    <location>
        <position position="1"/>
    </location>
</feature>
<protein>
    <submittedName>
        <fullName evidence="2">Transposase</fullName>
    </submittedName>
</protein>
<evidence type="ECO:0000313" key="4">
    <source>
        <dbReference type="Proteomes" id="UP000537729"/>
    </source>
</evidence>
<organism evidence="2 4">
    <name type="scientific">Pseudomonas veronii</name>
    <dbReference type="NCBI Taxonomy" id="76761"/>
    <lineage>
        <taxon>Bacteria</taxon>
        <taxon>Pseudomonadati</taxon>
        <taxon>Pseudomonadota</taxon>
        <taxon>Gammaproteobacteria</taxon>
        <taxon>Pseudomonadales</taxon>
        <taxon>Pseudomonadaceae</taxon>
        <taxon>Pseudomonas</taxon>
    </lineage>
</organism>
<gene>
    <name evidence="2" type="ORF">HBO38_30965</name>
    <name evidence="3" type="ORF">HBO38_37035</name>
</gene>
<dbReference type="EMBL" id="JAAQWG010000069">
    <property type="protein sequence ID" value="NMY12795.1"/>
    <property type="molecule type" value="Genomic_DNA"/>
</dbReference>
<sequence length="63" mass="7534">LIQFAKRLKGYWRGIVSRVRWPMHTGQLEGINNRIKVIKRMAYGYRDSEFFFMKIKSVFPGNP</sequence>
<evidence type="ECO:0000313" key="3">
    <source>
        <dbReference type="EMBL" id="NMY13896.1"/>
    </source>
</evidence>
<accession>A0A7Y1ABM5</accession>
<reference evidence="2 4" key="1">
    <citation type="journal article" date="2020" name="Front. Microbiol.">
        <title>Genetic Organization of the aprX-lipA2 Operon Affects the Proteolytic Potential of Pseudomonas Species in Milk.</title>
        <authorList>
            <person name="Maier C."/>
            <person name="Huptas C."/>
            <person name="von Neubeck M."/>
            <person name="Scherer S."/>
            <person name="Wenning M."/>
            <person name="Lucking G."/>
        </authorList>
    </citation>
    <scope>NUCLEOTIDE SEQUENCE [LARGE SCALE GENOMIC DNA]</scope>
    <source>
        <strain evidence="2 4">DSM 16272</strain>
    </source>
</reference>
<dbReference type="Pfam" id="PF01610">
    <property type="entry name" value="DDE_Tnp_ISL3"/>
    <property type="match status" value="1"/>
</dbReference>
<feature type="domain" description="Transposase IS204/IS1001/IS1096/IS1165 DDE" evidence="1">
    <location>
        <begin position="2"/>
        <end position="55"/>
    </location>
</feature>
<dbReference type="EMBL" id="JAAQWG010000160">
    <property type="protein sequence ID" value="NMY13896.1"/>
    <property type="molecule type" value="Genomic_DNA"/>
</dbReference>
<proteinExistence type="predicted"/>
<dbReference type="Proteomes" id="UP000537729">
    <property type="component" value="Unassembled WGS sequence"/>
</dbReference>
<evidence type="ECO:0000313" key="2">
    <source>
        <dbReference type="EMBL" id="NMY12795.1"/>
    </source>
</evidence>